<gene>
    <name evidence="2" type="ORF">QR685DRAFT_585171</name>
</gene>
<evidence type="ECO:0000313" key="3">
    <source>
        <dbReference type="Proteomes" id="UP001451303"/>
    </source>
</evidence>
<feature type="region of interest" description="Disordered" evidence="1">
    <location>
        <begin position="1"/>
        <end position="54"/>
    </location>
</feature>
<sequence length="406" mass="46887">MPSKSRKKEIQRAKQVQKKERVKTLQQQESTPTSPTPFSPSSSATHPIDPTQSDRRQIHTTLLQIKNLYTGANSANTPKALLSFLNSLVRFPATLPCCHGGEHRNSYRHIWPHSPLEDIREEGEEILYWIRYLDLIKQWALRRREARSWMKYYDAILGRMMEMQRGEAVVDWRVQKEERKRDLKERHLGKREEKPAGDGYRDLEIEQVIDNMALADSDDADDDQSESCQSTIKQLPVRNGEAQQLTKECIEGSEDPQPNNEAQEPAEKSDVRLSFDICRHLFKQLVPPDLDEEEHELSAEPCRLAFNQVIMTNADARQLTKDCIEGIEGLLDELRSEAEALWVGWAEEDAVEDGVGEDEDEDHHATSYDWMKDLMSADKTEGEDGENPVGLSEYWRYSKAYFHLYL</sequence>
<reference evidence="2 3" key="1">
    <citation type="submission" date="2023-09" db="EMBL/GenBank/DDBJ databases">
        <title>Multi-omics analysis of a traditional fermented food reveals byproduct-associated fungal strains for waste-to-food upcycling.</title>
        <authorList>
            <consortium name="Lawrence Berkeley National Laboratory"/>
            <person name="Rekdal V.M."/>
            <person name="Villalobos-Escobedo J.M."/>
            <person name="Rodriguez-Valeron N."/>
            <person name="Garcia M.O."/>
            <person name="Vasquez D.P."/>
            <person name="Damayanti I."/>
            <person name="Sorensen P.M."/>
            <person name="Baidoo E.E."/>
            <person name="De Carvalho A.C."/>
            <person name="Riley R."/>
            <person name="Lipzen A."/>
            <person name="He G."/>
            <person name="Yan M."/>
            <person name="Haridas S."/>
            <person name="Daum C."/>
            <person name="Yoshinaga Y."/>
            <person name="Ng V."/>
            <person name="Grigoriev I.V."/>
            <person name="Munk R."/>
            <person name="Nuraida L."/>
            <person name="Wijaya C.H."/>
            <person name="Morales P.-C."/>
            <person name="Keasling J.D."/>
        </authorList>
    </citation>
    <scope>NUCLEOTIDE SEQUENCE [LARGE SCALE GENOMIC DNA]</scope>
    <source>
        <strain evidence="2 3">FGSC 2613</strain>
    </source>
</reference>
<organism evidence="2 3">
    <name type="scientific">Neurospora intermedia</name>
    <dbReference type="NCBI Taxonomy" id="5142"/>
    <lineage>
        <taxon>Eukaryota</taxon>
        <taxon>Fungi</taxon>
        <taxon>Dikarya</taxon>
        <taxon>Ascomycota</taxon>
        <taxon>Pezizomycotina</taxon>
        <taxon>Sordariomycetes</taxon>
        <taxon>Sordariomycetidae</taxon>
        <taxon>Sordariales</taxon>
        <taxon>Sordariaceae</taxon>
        <taxon>Neurospora</taxon>
    </lineage>
</organism>
<evidence type="ECO:0000313" key="2">
    <source>
        <dbReference type="EMBL" id="KAL0471545.1"/>
    </source>
</evidence>
<protein>
    <submittedName>
        <fullName evidence="2">Uncharacterized protein</fullName>
    </submittedName>
</protein>
<evidence type="ECO:0000256" key="1">
    <source>
        <dbReference type="SAM" id="MobiDB-lite"/>
    </source>
</evidence>
<comment type="caution">
    <text evidence="2">The sequence shown here is derived from an EMBL/GenBank/DDBJ whole genome shotgun (WGS) entry which is preliminary data.</text>
</comment>
<accession>A0ABR3DFU0</accession>
<proteinExistence type="predicted"/>
<feature type="region of interest" description="Disordered" evidence="1">
    <location>
        <begin position="217"/>
        <end position="240"/>
    </location>
</feature>
<dbReference type="EMBL" id="JAVLET010000003">
    <property type="protein sequence ID" value="KAL0471545.1"/>
    <property type="molecule type" value="Genomic_DNA"/>
</dbReference>
<feature type="region of interest" description="Disordered" evidence="1">
    <location>
        <begin position="181"/>
        <end position="202"/>
    </location>
</feature>
<feature type="compositionally biased region" description="Basic and acidic residues" evidence="1">
    <location>
        <begin position="8"/>
        <end position="23"/>
    </location>
</feature>
<name>A0ABR3DFU0_NEUIN</name>
<dbReference type="Proteomes" id="UP001451303">
    <property type="component" value="Unassembled WGS sequence"/>
</dbReference>
<keyword evidence="3" id="KW-1185">Reference proteome</keyword>